<keyword evidence="2" id="KW-1185">Reference proteome</keyword>
<dbReference type="Proteomes" id="UP000499080">
    <property type="component" value="Unassembled WGS sequence"/>
</dbReference>
<protein>
    <submittedName>
        <fullName evidence="1">Uncharacterized protein</fullName>
    </submittedName>
</protein>
<comment type="caution">
    <text evidence="1">The sequence shown here is derived from an EMBL/GenBank/DDBJ whole genome shotgun (WGS) entry which is preliminary data.</text>
</comment>
<evidence type="ECO:0000313" key="1">
    <source>
        <dbReference type="EMBL" id="GBN60285.1"/>
    </source>
</evidence>
<dbReference type="AlphaFoldDB" id="A0A4Y2Q7W7"/>
<accession>A0A4Y2Q7W7</accession>
<feature type="non-terminal residue" evidence="1">
    <location>
        <position position="80"/>
    </location>
</feature>
<gene>
    <name evidence="1" type="ORF">AVEN_211764_1</name>
</gene>
<reference evidence="1 2" key="1">
    <citation type="journal article" date="2019" name="Sci. Rep.">
        <title>Orb-weaving spider Araneus ventricosus genome elucidates the spidroin gene catalogue.</title>
        <authorList>
            <person name="Kono N."/>
            <person name="Nakamura H."/>
            <person name="Ohtoshi R."/>
            <person name="Moran D.A.P."/>
            <person name="Shinohara A."/>
            <person name="Yoshida Y."/>
            <person name="Fujiwara M."/>
            <person name="Mori M."/>
            <person name="Tomita M."/>
            <person name="Arakawa K."/>
        </authorList>
    </citation>
    <scope>NUCLEOTIDE SEQUENCE [LARGE SCALE GENOMIC DNA]</scope>
</reference>
<sequence>MAFNDTVMYDAMNPEQNCTLFGSEPCNLTDCENPHNGFNCSTLNWSSADIPSLTFFNPDPSLAEFQLQSRFWIQRILVPI</sequence>
<proteinExistence type="predicted"/>
<name>A0A4Y2Q7W7_ARAVE</name>
<dbReference type="EMBL" id="BGPR01219936">
    <property type="protein sequence ID" value="GBN60285.1"/>
    <property type="molecule type" value="Genomic_DNA"/>
</dbReference>
<evidence type="ECO:0000313" key="2">
    <source>
        <dbReference type="Proteomes" id="UP000499080"/>
    </source>
</evidence>
<organism evidence="1 2">
    <name type="scientific">Araneus ventricosus</name>
    <name type="common">Orbweaver spider</name>
    <name type="synonym">Epeira ventricosa</name>
    <dbReference type="NCBI Taxonomy" id="182803"/>
    <lineage>
        <taxon>Eukaryota</taxon>
        <taxon>Metazoa</taxon>
        <taxon>Ecdysozoa</taxon>
        <taxon>Arthropoda</taxon>
        <taxon>Chelicerata</taxon>
        <taxon>Arachnida</taxon>
        <taxon>Araneae</taxon>
        <taxon>Araneomorphae</taxon>
        <taxon>Entelegynae</taxon>
        <taxon>Araneoidea</taxon>
        <taxon>Araneidae</taxon>
        <taxon>Araneus</taxon>
    </lineage>
</organism>